<gene>
    <name evidence="1" type="ORF">CEXT_24231</name>
</gene>
<organism evidence="1 2">
    <name type="scientific">Caerostris extrusa</name>
    <name type="common">Bark spider</name>
    <name type="synonym">Caerostris bankana</name>
    <dbReference type="NCBI Taxonomy" id="172846"/>
    <lineage>
        <taxon>Eukaryota</taxon>
        <taxon>Metazoa</taxon>
        <taxon>Ecdysozoa</taxon>
        <taxon>Arthropoda</taxon>
        <taxon>Chelicerata</taxon>
        <taxon>Arachnida</taxon>
        <taxon>Araneae</taxon>
        <taxon>Araneomorphae</taxon>
        <taxon>Entelegynae</taxon>
        <taxon>Araneoidea</taxon>
        <taxon>Araneidae</taxon>
        <taxon>Caerostris</taxon>
    </lineage>
</organism>
<dbReference type="AlphaFoldDB" id="A0AAV4SKQ8"/>
<sequence length="98" mass="10984">MNNESHRASPPNISHIPRPLWNCSEELPHSPLCLMCEKAFFGKHNYPSLVGKVLSGVNRSSKVREWCLFSAFLSSLSGLYCTVVKPSNDGLHLILFLK</sequence>
<keyword evidence="2" id="KW-1185">Reference proteome</keyword>
<evidence type="ECO:0000313" key="1">
    <source>
        <dbReference type="EMBL" id="GIY33177.1"/>
    </source>
</evidence>
<comment type="caution">
    <text evidence="1">The sequence shown here is derived from an EMBL/GenBank/DDBJ whole genome shotgun (WGS) entry which is preliminary data.</text>
</comment>
<dbReference type="EMBL" id="BPLR01009602">
    <property type="protein sequence ID" value="GIY33177.1"/>
    <property type="molecule type" value="Genomic_DNA"/>
</dbReference>
<protein>
    <submittedName>
        <fullName evidence="1">Uncharacterized protein</fullName>
    </submittedName>
</protein>
<dbReference type="Proteomes" id="UP001054945">
    <property type="component" value="Unassembled WGS sequence"/>
</dbReference>
<reference evidence="1 2" key="1">
    <citation type="submission" date="2021-06" db="EMBL/GenBank/DDBJ databases">
        <title>Caerostris extrusa draft genome.</title>
        <authorList>
            <person name="Kono N."/>
            <person name="Arakawa K."/>
        </authorList>
    </citation>
    <scope>NUCLEOTIDE SEQUENCE [LARGE SCALE GENOMIC DNA]</scope>
</reference>
<name>A0AAV4SKQ8_CAEEX</name>
<evidence type="ECO:0000313" key="2">
    <source>
        <dbReference type="Proteomes" id="UP001054945"/>
    </source>
</evidence>
<proteinExistence type="predicted"/>
<accession>A0AAV4SKQ8</accession>